<dbReference type="HOGENOM" id="CLU_104647_0_0_11"/>
<gene>
    <name evidence="2" type="ORF">VO01_14670</name>
</gene>
<keyword evidence="1" id="KW-0472">Membrane</keyword>
<dbReference type="AlphaFoldDB" id="A0A0D5CLP9"/>
<protein>
    <submittedName>
        <fullName evidence="2">Uncharacterized protein</fullName>
    </submittedName>
</protein>
<dbReference type="RefSeq" id="WP_045529922.1">
    <property type="nucleotide sequence ID" value="NZ_CP011043.1"/>
</dbReference>
<feature type="transmembrane region" description="Helical" evidence="1">
    <location>
        <begin position="101"/>
        <end position="126"/>
    </location>
</feature>
<keyword evidence="1" id="KW-1133">Transmembrane helix</keyword>
<sequence>MQLYSALPLVRARQIAADTAALAGIVVSVLVGIAVAALIRPLGDLGRSMERSGTQLSGSMTDAADALGRLPLVGDAARGPFEDASGIGSGLVQAGRDQQSLVGTIALVLGLLVALVPIAFIVRHWLLRRVSFVRRAAAARSLAATPGGTELLALRALSSRKTAALLKAHPDPVAAWRAGDPRVVRQLADLALRDAGVSAGR</sequence>
<feature type="transmembrane region" description="Helical" evidence="1">
    <location>
        <begin position="20"/>
        <end position="39"/>
    </location>
</feature>
<proteinExistence type="predicted"/>
<dbReference type="EMBL" id="CP011043">
    <property type="protein sequence ID" value="AJW80192.1"/>
    <property type="molecule type" value="Genomic_DNA"/>
</dbReference>
<evidence type="ECO:0000313" key="2">
    <source>
        <dbReference type="EMBL" id="AJW80192.1"/>
    </source>
</evidence>
<reference evidence="2 3" key="1">
    <citation type="journal article" date="2015" name="Genome Announc.">
        <title>Complete Genome Sequence of Clavibacter michiganensis subsp. insidiosus R1-1 Using PacBio Single-Molecule Real-Time Technology.</title>
        <authorList>
            <person name="Lu Y."/>
            <person name="Samac D.A."/>
            <person name="Glazebrook J."/>
            <person name="Ishimaru C.A."/>
        </authorList>
    </citation>
    <scope>NUCLEOTIDE SEQUENCE [LARGE SCALE GENOMIC DNA]</scope>
    <source>
        <strain evidence="2 3">R1-1</strain>
    </source>
</reference>
<keyword evidence="1" id="KW-0812">Transmembrane</keyword>
<evidence type="ECO:0000256" key="1">
    <source>
        <dbReference type="SAM" id="Phobius"/>
    </source>
</evidence>
<accession>A0A0D5CLP9</accession>
<dbReference type="KEGG" id="cmh:VO01_14670"/>
<evidence type="ECO:0000313" key="3">
    <source>
        <dbReference type="Proteomes" id="UP000032604"/>
    </source>
</evidence>
<organism evidence="2 3">
    <name type="scientific">Clavibacter michiganensis subsp. insidiosus</name>
    <dbReference type="NCBI Taxonomy" id="33014"/>
    <lineage>
        <taxon>Bacteria</taxon>
        <taxon>Bacillati</taxon>
        <taxon>Actinomycetota</taxon>
        <taxon>Actinomycetes</taxon>
        <taxon>Micrococcales</taxon>
        <taxon>Microbacteriaceae</taxon>
        <taxon>Clavibacter</taxon>
    </lineage>
</organism>
<dbReference type="OrthoDB" id="5198533at2"/>
<name>A0A0D5CLP9_9MICO</name>
<dbReference type="Proteomes" id="UP000032604">
    <property type="component" value="Chromosome"/>
</dbReference>
<dbReference type="PATRIC" id="fig|33014.5.peg.3025"/>